<reference evidence="3" key="1">
    <citation type="submission" date="2023-07" db="EMBL/GenBank/DDBJ databases">
        <title>Sorghum-associated microbial communities from plants grown in Nebraska, USA.</title>
        <authorList>
            <person name="Schachtman D."/>
        </authorList>
    </citation>
    <scope>NUCLEOTIDE SEQUENCE</scope>
    <source>
        <strain evidence="3">BE261</strain>
    </source>
</reference>
<gene>
    <name evidence="3" type="ORF">J2X12_001631</name>
</gene>
<organism evidence="3 4">
    <name type="scientific">Pseudarthrobacter oxydans</name>
    <name type="common">Arthrobacter oxydans</name>
    <dbReference type="NCBI Taxonomy" id="1671"/>
    <lineage>
        <taxon>Bacteria</taxon>
        <taxon>Bacillati</taxon>
        <taxon>Actinomycetota</taxon>
        <taxon>Actinomycetes</taxon>
        <taxon>Micrococcales</taxon>
        <taxon>Micrococcaceae</taxon>
        <taxon>Pseudarthrobacter</taxon>
    </lineage>
</organism>
<dbReference type="GO" id="GO:0003824">
    <property type="term" value="F:catalytic activity"/>
    <property type="evidence" value="ECO:0007669"/>
    <property type="project" value="UniProtKB-ARBA"/>
</dbReference>
<evidence type="ECO:0000313" key="3">
    <source>
        <dbReference type="EMBL" id="MDR7163617.1"/>
    </source>
</evidence>
<sequence>MAVSLFVGVSAGALMRSRWAMLFSPAVSVAVFEATRMGVDGPTVDSVQTSPYGLLAFIVGRGFHALLGLTPMILGAALGAALMRSGQHSPGRHAALWRGIRRTAAVAVGLALLALAAVIARPASTAPLVGPDGQPLAGSIAELSSVRAGDKDLGLMLRGASTRNPVLLFLAGGPGGSEFGAMRNHLPALEEFFVVATLDQRGTGTSYPDLDPTSTLSLEGYIEDTLTVTNYLRDRFGQERIYLMGQSGGTIHGVIAVQRAPELYRAFIGVGQMVSPLETDRIFYQDTLDWAKKTNSQELARQLEDIGPPPYGRMLDYETALSHEYAVYPYDHTGNSEGEGGFSENFLVPEYTFTDQVHLLGAFMDTFAVLYPQLQDTDFRKTAVSLDIPVFFVQGAHEARGRVEPFREWVSVLAAPGVEVVEFGKSGHRPLFEEPGKFVAYMRDTVLAGTA</sequence>
<dbReference type="GeneID" id="97422012"/>
<dbReference type="SUPFAM" id="SSF53474">
    <property type="entry name" value="alpha/beta-Hydrolases"/>
    <property type="match status" value="1"/>
</dbReference>
<feature type="domain" description="AB hydrolase-1" evidence="2">
    <location>
        <begin position="165"/>
        <end position="435"/>
    </location>
</feature>
<accession>A0AAW8N8R7</accession>
<dbReference type="Pfam" id="PF00561">
    <property type="entry name" value="Abhydrolase_1"/>
    <property type="match status" value="1"/>
</dbReference>
<feature type="transmembrane region" description="Helical" evidence="1">
    <location>
        <begin position="103"/>
        <end position="120"/>
    </location>
</feature>
<evidence type="ECO:0000313" key="4">
    <source>
        <dbReference type="Proteomes" id="UP001262032"/>
    </source>
</evidence>
<keyword evidence="1" id="KW-0472">Membrane</keyword>
<comment type="caution">
    <text evidence="3">The sequence shown here is derived from an EMBL/GenBank/DDBJ whole genome shotgun (WGS) entry which is preliminary data.</text>
</comment>
<keyword evidence="1" id="KW-1133">Transmembrane helix</keyword>
<name>A0AAW8N8R7_PSEOX</name>
<dbReference type="EMBL" id="JAVDWN010000004">
    <property type="protein sequence ID" value="MDR7163617.1"/>
    <property type="molecule type" value="Genomic_DNA"/>
</dbReference>
<evidence type="ECO:0000256" key="1">
    <source>
        <dbReference type="SAM" id="Phobius"/>
    </source>
</evidence>
<dbReference type="Proteomes" id="UP001262032">
    <property type="component" value="Unassembled WGS sequence"/>
</dbReference>
<proteinExistence type="predicted"/>
<dbReference type="Gene3D" id="3.40.50.1820">
    <property type="entry name" value="alpha/beta hydrolase"/>
    <property type="match status" value="1"/>
</dbReference>
<keyword evidence="1" id="KW-0812">Transmembrane</keyword>
<evidence type="ECO:0000259" key="2">
    <source>
        <dbReference type="Pfam" id="PF00561"/>
    </source>
</evidence>
<feature type="transmembrane region" description="Helical" evidence="1">
    <location>
        <begin position="54"/>
        <end position="82"/>
    </location>
</feature>
<dbReference type="InterPro" id="IPR000073">
    <property type="entry name" value="AB_hydrolase_1"/>
</dbReference>
<protein>
    <submittedName>
        <fullName evidence="3">Pimeloyl-ACP methyl ester carboxylesterase</fullName>
    </submittedName>
</protein>
<dbReference type="AlphaFoldDB" id="A0AAW8N8R7"/>
<dbReference type="InterPro" id="IPR029058">
    <property type="entry name" value="AB_hydrolase_fold"/>
</dbReference>
<dbReference type="RefSeq" id="WP_310110728.1">
    <property type="nucleotide sequence ID" value="NZ_JAVDTN010000004.1"/>
</dbReference>